<reference evidence="3 4" key="1">
    <citation type="journal article" date="2017" name="Front. Microbiol.">
        <title>Phaeobacter piscinae sp. nov., a species of the Roseobacter group and potential aquaculture probiont.</title>
        <authorList>
            <person name="Sonnenschein E.C."/>
            <person name="Phippen C.B.W."/>
            <person name="Nielsen K.F."/>
            <person name="Mateiu R.V."/>
            <person name="Melchiorsen J."/>
            <person name="Gram L."/>
            <person name="Overmann J."/>
            <person name="Freese H.M."/>
        </authorList>
    </citation>
    <scope>NUCLEOTIDE SEQUENCE [LARGE SCALE GENOMIC DNA]</scope>
    <source>
        <strain evidence="3 4">P36</strain>
    </source>
</reference>
<reference evidence="3 4" key="2">
    <citation type="journal article" date="2017" name="Genome Biol. Evol.">
        <title>Trajectories and Drivers of Genome Evolution in Surface-Associated Marine Phaeobacter.</title>
        <authorList>
            <person name="Freese H.M."/>
            <person name="Sikorski J."/>
            <person name="Bunk B."/>
            <person name="Scheuner C."/>
            <person name="Meier-Kolthoff J.P."/>
            <person name="Sproer C."/>
            <person name="Gram L."/>
            <person name="Overmann J."/>
        </authorList>
    </citation>
    <scope>NUCLEOTIDE SEQUENCE [LARGE SCALE GENOMIC DNA]</scope>
    <source>
        <strain evidence="3 4">P36</strain>
    </source>
</reference>
<feature type="modified residue" description="4-aspartylphosphate" evidence="1">
    <location>
        <position position="52"/>
    </location>
</feature>
<keyword evidence="1" id="KW-0597">Phosphoprotein</keyword>
<name>A0ABN5DDU3_9RHOB</name>
<dbReference type="SUPFAM" id="SSF52172">
    <property type="entry name" value="CheY-like"/>
    <property type="match status" value="1"/>
</dbReference>
<dbReference type="Gene3D" id="3.40.50.2300">
    <property type="match status" value="1"/>
</dbReference>
<dbReference type="PROSITE" id="PS50110">
    <property type="entry name" value="RESPONSE_REGULATORY"/>
    <property type="match status" value="1"/>
</dbReference>
<proteinExistence type="predicted"/>
<dbReference type="RefSeq" id="WP_096868697.1">
    <property type="nucleotide sequence ID" value="NZ_CP010643.1"/>
</dbReference>
<dbReference type="InterPro" id="IPR011006">
    <property type="entry name" value="CheY-like_superfamily"/>
</dbReference>
<dbReference type="InterPro" id="IPR001789">
    <property type="entry name" value="Sig_transdc_resp-reg_receiver"/>
</dbReference>
<sequence length="475" mass="52587">MRILLVEDNATFAAELESAIRGIPHCEVDTVTSQDEAMHCLGHEFYDLIILDREISPSADRALESSKEHGWNLFLYIEANAPGIPVRFLTGFWDTGLAEDLMSYARPSRACGAGATVPLYSGLAKNKVHLLKREVEDMAKRISAIDEIPVIIENRNSPAPMEEERVLRLFANLRGGVAVRATPFTDGLSGASVHKVAVLNASQEVLEVCVAKIGPSKEIHTEQTKHRDYFTKLKGGCVPNGTEIIDSGAGSWSGAFYSLAAEDALTLFSTISTDVVRSCDVVRGIETAQENWRNSGTQYTRSVRQIRQRFIGNTKLAKISDLTSDLGLPDAESSNVISNECVQHRDLHGANVLVGANHAFHLIDYAEAQTDCSCSDALMLELSILFHKDAVELRENWPNAEQLRHWDDLEVYLEGCPFPNFVRSCREWAERSAGSPEEILATAYAISLRQLQYDDVDKKIGLAIAKRCLNRLQIN</sequence>
<accession>A0ABN5DDU3</accession>
<protein>
    <submittedName>
        <fullName evidence="3">Response regulator receiver domain protein</fullName>
    </submittedName>
</protein>
<reference evidence="3 4" key="3">
    <citation type="journal article" date="2017" name="Int. J. Syst. Evol. Microbiol.">
        <title>Adaptation of Surface-Associated Bacteria to the Open Ocean: A Genomically Distinct Subpopulation of Phaeobacter gallaeciensis Colonizes Pacific Mesozooplankton.</title>
        <authorList>
            <person name="Freese H.M."/>
            <person name="Methner A."/>
            <person name="Overmann J."/>
        </authorList>
    </citation>
    <scope>NUCLEOTIDE SEQUENCE [LARGE SCALE GENOMIC DNA]</scope>
    <source>
        <strain evidence="3 4">P36</strain>
    </source>
</reference>
<evidence type="ECO:0000313" key="3">
    <source>
        <dbReference type="EMBL" id="ATG35467.1"/>
    </source>
</evidence>
<evidence type="ECO:0000313" key="4">
    <source>
        <dbReference type="Proteomes" id="UP000218891"/>
    </source>
</evidence>
<evidence type="ECO:0000259" key="2">
    <source>
        <dbReference type="PROSITE" id="PS50110"/>
    </source>
</evidence>
<feature type="domain" description="Response regulatory" evidence="2">
    <location>
        <begin position="2"/>
        <end position="134"/>
    </location>
</feature>
<gene>
    <name evidence="3" type="ORF">PhaeoP36_01318</name>
</gene>
<evidence type="ECO:0000256" key="1">
    <source>
        <dbReference type="PROSITE-ProRule" id="PRU00169"/>
    </source>
</evidence>
<reference evidence="3 4" key="4">
    <citation type="journal article" date="2018" name="Environ. Microbiol. Rep.">
        <title>Phylogenetic distribution of roseobacticides in the Roseobacter group and their effect on microalgae.</title>
        <authorList>
            <person name="Sonnenschein E.C."/>
            <person name="Phippen C.B."/>
            <person name="Bentzon-Tilia M."/>
            <person name="Rasmussen S.A."/>
            <person name="Nielsen K.F."/>
            <person name="Gram L."/>
        </authorList>
    </citation>
    <scope>NUCLEOTIDE SEQUENCE [LARGE SCALE GENOMIC DNA]</scope>
    <source>
        <strain evidence="3 4">P36</strain>
    </source>
</reference>
<dbReference type="CDD" id="cd00156">
    <property type="entry name" value="REC"/>
    <property type="match status" value="1"/>
</dbReference>
<dbReference type="SUPFAM" id="SSF56112">
    <property type="entry name" value="Protein kinase-like (PK-like)"/>
    <property type="match status" value="1"/>
</dbReference>
<dbReference type="EMBL" id="CP010643">
    <property type="protein sequence ID" value="ATG35467.1"/>
    <property type="molecule type" value="Genomic_DNA"/>
</dbReference>
<organism evidence="3 4">
    <name type="scientific">Phaeobacter piscinae</name>
    <dbReference type="NCBI Taxonomy" id="1580596"/>
    <lineage>
        <taxon>Bacteria</taxon>
        <taxon>Pseudomonadati</taxon>
        <taxon>Pseudomonadota</taxon>
        <taxon>Alphaproteobacteria</taxon>
        <taxon>Rhodobacterales</taxon>
        <taxon>Roseobacteraceae</taxon>
        <taxon>Phaeobacter</taxon>
    </lineage>
</organism>
<dbReference type="Proteomes" id="UP000218891">
    <property type="component" value="Chromosome"/>
</dbReference>
<keyword evidence="4" id="KW-1185">Reference proteome</keyword>
<dbReference type="InterPro" id="IPR011009">
    <property type="entry name" value="Kinase-like_dom_sf"/>
</dbReference>